<accession>A0A9X9G4W7</accession>
<protein>
    <submittedName>
        <fullName evidence="2">Uncharacterized protein</fullName>
    </submittedName>
</protein>
<feature type="transmembrane region" description="Helical" evidence="1">
    <location>
        <begin position="104"/>
        <end position="121"/>
    </location>
</feature>
<organism evidence="2 3">
    <name type="scientific">Serratia ureilytica</name>
    <dbReference type="NCBI Taxonomy" id="300181"/>
    <lineage>
        <taxon>Bacteria</taxon>
        <taxon>Pseudomonadati</taxon>
        <taxon>Pseudomonadota</taxon>
        <taxon>Gammaproteobacteria</taxon>
        <taxon>Enterobacterales</taxon>
        <taxon>Yersiniaceae</taxon>
        <taxon>Serratia</taxon>
    </lineage>
</organism>
<evidence type="ECO:0000313" key="3">
    <source>
        <dbReference type="Proteomes" id="UP000321307"/>
    </source>
</evidence>
<keyword evidence="1" id="KW-1133">Transmembrane helix</keyword>
<name>A0A9X9G4W7_9GAMM</name>
<keyword evidence="1" id="KW-0812">Transmembrane</keyword>
<gene>
    <name evidence="2" type="ORF">FOT63_03020</name>
</gene>
<dbReference type="Proteomes" id="UP000321307">
    <property type="component" value="Unassembled WGS sequence"/>
</dbReference>
<feature type="transmembrane region" description="Helical" evidence="1">
    <location>
        <begin position="50"/>
        <end position="72"/>
    </location>
</feature>
<feature type="transmembrane region" description="Helical" evidence="1">
    <location>
        <begin position="19"/>
        <end position="38"/>
    </location>
</feature>
<evidence type="ECO:0000313" key="2">
    <source>
        <dbReference type="EMBL" id="TXE33045.1"/>
    </source>
</evidence>
<dbReference type="AlphaFoldDB" id="A0A9X9G4W7"/>
<dbReference type="RefSeq" id="WP_147837878.1">
    <property type="nucleotide sequence ID" value="NZ_VOUP01000001.1"/>
</dbReference>
<reference evidence="2 3" key="1">
    <citation type="submission" date="2019-07" db="EMBL/GenBank/DDBJ databases">
        <title>Serratia strains were isolated from fresh produce.</title>
        <authorList>
            <person name="Cho G.-S."/>
            <person name="Stein M."/>
            <person name="Lee W."/>
            <person name="Suh S.H."/>
            <person name="Franz C.M.A.P."/>
        </authorList>
    </citation>
    <scope>NUCLEOTIDE SEQUENCE [LARGE SCALE GENOMIC DNA]</scope>
    <source>
        <strain evidence="2 3">S17</strain>
    </source>
</reference>
<comment type="caution">
    <text evidence="2">The sequence shown here is derived from an EMBL/GenBank/DDBJ whole genome shotgun (WGS) entry which is preliminary data.</text>
</comment>
<proteinExistence type="predicted"/>
<keyword evidence="1" id="KW-0472">Membrane</keyword>
<sequence length="231" mass="26269">MTLSWDGTKNIADITKITIFAYSCYFFFRMGEAVFYGYPFSYISVDSSSLFSVLIKSLMALLVAFFIIKAAIKSSQRAIWNTFLVLVSLVVLSVMMYLKNRNLHEVSSVFVFCVVIYYSLFSIADSIRDLSKTDEGSVQRQGLLKAVFYSWVICFALGNYYYGFAPNGLYQDKDGRVIIAQYNDKYIMKKCQSNGIMVTYIADIPDGMLTTVPENYFDRDGLKAKCKVQST</sequence>
<feature type="transmembrane region" description="Helical" evidence="1">
    <location>
        <begin position="142"/>
        <end position="162"/>
    </location>
</feature>
<dbReference type="EMBL" id="VOUP01000001">
    <property type="protein sequence ID" value="TXE33045.1"/>
    <property type="molecule type" value="Genomic_DNA"/>
</dbReference>
<feature type="transmembrane region" description="Helical" evidence="1">
    <location>
        <begin position="79"/>
        <end position="98"/>
    </location>
</feature>
<evidence type="ECO:0000256" key="1">
    <source>
        <dbReference type="SAM" id="Phobius"/>
    </source>
</evidence>